<dbReference type="PROSITE" id="PS50082">
    <property type="entry name" value="WD_REPEATS_2"/>
    <property type="match status" value="1"/>
</dbReference>
<evidence type="ECO:0008006" key="13">
    <source>
        <dbReference type="Google" id="ProtNLM"/>
    </source>
</evidence>
<dbReference type="InterPro" id="IPR001680">
    <property type="entry name" value="WD40_rpt"/>
</dbReference>
<dbReference type="InterPro" id="IPR032401">
    <property type="entry name" value="EDC4_WD40"/>
</dbReference>
<evidence type="ECO:0000313" key="11">
    <source>
        <dbReference type="EMBL" id="KAK3250070.1"/>
    </source>
</evidence>
<evidence type="ECO:0000256" key="8">
    <source>
        <dbReference type="SAM" id="MobiDB-lite"/>
    </source>
</evidence>
<reference evidence="11 12" key="1">
    <citation type="journal article" date="2015" name="Genome Biol. Evol.">
        <title>Comparative Genomics of a Bacterivorous Green Alga Reveals Evolutionary Causalities and Consequences of Phago-Mixotrophic Mode of Nutrition.</title>
        <authorList>
            <person name="Burns J.A."/>
            <person name="Paasch A."/>
            <person name="Narechania A."/>
            <person name="Kim E."/>
        </authorList>
    </citation>
    <scope>NUCLEOTIDE SEQUENCE [LARGE SCALE GENOMIC DNA]</scope>
    <source>
        <strain evidence="11 12">PLY_AMNH</strain>
    </source>
</reference>
<feature type="compositionally biased region" description="Acidic residues" evidence="8">
    <location>
        <begin position="720"/>
        <end position="731"/>
    </location>
</feature>
<evidence type="ECO:0000256" key="3">
    <source>
        <dbReference type="ARBA" id="ARBA00022490"/>
    </source>
</evidence>
<evidence type="ECO:0000256" key="6">
    <source>
        <dbReference type="ARBA" id="ARBA00023054"/>
    </source>
</evidence>
<evidence type="ECO:0000256" key="5">
    <source>
        <dbReference type="ARBA" id="ARBA00022737"/>
    </source>
</evidence>
<dbReference type="Pfam" id="PF16529">
    <property type="entry name" value="Ge1_WD40"/>
    <property type="match status" value="1"/>
</dbReference>
<comment type="similarity">
    <text evidence="2">Belongs to the WD repeat EDC4 family.</text>
</comment>
<dbReference type="PROSITE" id="PS50294">
    <property type="entry name" value="WD_REPEATS_REGION"/>
    <property type="match status" value="1"/>
</dbReference>
<dbReference type="Pfam" id="PF21289">
    <property type="entry name" value="EDC4_C"/>
    <property type="match status" value="1"/>
</dbReference>
<keyword evidence="5" id="KW-0677">Repeat</keyword>
<dbReference type="InterPro" id="IPR036322">
    <property type="entry name" value="WD40_repeat_dom_sf"/>
</dbReference>
<keyword evidence="4 7" id="KW-0853">WD repeat</keyword>
<protein>
    <recommendedName>
        <fullName evidence="13">Enhancer of mRNA-decapping protein 4 WD40 repeat region domain-containing protein</fullName>
    </recommendedName>
</protein>
<comment type="subcellular location">
    <subcellularLocation>
        <location evidence="1">Cytoplasm</location>
        <location evidence="1">P-body</location>
    </subcellularLocation>
</comment>
<accession>A0AAE0C9N6</accession>
<dbReference type="InterPro" id="IPR044938">
    <property type="entry name" value="EDC4_C_sf"/>
</dbReference>
<dbReference type="PANTHER" id="PTHR15598:SF5">
    <property type="entry name" value="ENHANCER OF MRNA-DECAPPING PROTEIN 4"/>
    <property type="match status" value="1"/>
</dbReference>
<dbReference type="InterPro" id="IPR015943">
    <property type="entry name" value="WD40/YVTN_repeat-like_dom_sf"/>
</dbReference>
<dbReference type="InterPro" id="IPR049404">
    <property type="entry name" value="EDC4_C"/>
</dbReference>
<dbReference type="InterPro" id="IPR045152">
    <property type="entry name" value="EDC4-like"/>
</dbReference>
<name>A0AAE0C9N6_9CHLO</name>
<keyword evidence="3" id="KW-0963">Cytoplasm</keyword>
<dbReference type="Proteomes" id="UP001190700">
    <property type="component" value="Unassembled WGS sequence"/>
</dbReference>
<evidence type="ECO:0000256" key="1">
    <source>
        <dbReference type="ARBA" id="ARBA00004201"/>
    </source>
</evidence>
<organism evidence="11 12">
    <name type="scientific">Cymbomonas tetramitiformis</name>
    <dbReference type="NCBI Taxonomy" id="36881"/>
    <lineage>
        <taxon>Eukaryota</taxon>
        <taxon>Viridiplantae</taxon>
        <taxon>Chlorophyta</taxon>
        <taxon>Pyramimonadophyceae</taxon>
        <taxon>Pyramimonadales</taxon>
        <taxon>Pyramimonadaceae</taxon>
        <taxon>Cymbomonas</taxon>
    </lineage>
</organism>
<feature type="region of interest" description="Disordered" evidence="8">
    <location>
        <begin position="17"/>
        <end position="48"/>
    </location>
</feature>
<feature type="repeat" description="WD" evidence="7">
    <location>
        <begin position="364"/>
        <end position="397"/>
    </location>
</feature>
<dbReference type="Gene3D" id="2.130.10.10">
    <property type="entry name" value="YVTN repeat-like/Quinoprotein amine dehydrogenase"/>
    <property type="match status" value="1"/>
</dbReference>
<feature type="region of interest" description="Disordered" evidence="8">
    <location>
        <begin position="575"/>
        <end position="647"/>
    </location>
</feature>
<sequence>MSENQFDIQTFLKTVSGQGPQGFFPPGNEAASVASGPTPPGFPTQGAYGTSTQVSIDALFGKAGAAANEDIDAAPSQQQAAINASEHLLNLLKDGSNANIKESDAYENAAASGLGLGYPLTERDPSAQGAGSPSASVAFASATAAAAAVAAAAAAGAAPQTVPVIRPAVGRPLPDPHMVYDIGSDRDELLQPQLEVSPITMYNSEFNLSLGRQISVNKHYICYGLKTGQIRILNMFTAVRALLRGHQQPVADLRFFADDVDLLGSASKDGRVFIRRIKETPGTSGQTCNTINEQLLLTLVLQNGKETGGRLVRFCWHTSQENIFAVAAGGSVVVCQMDVLASADPSGAPVEFSLQDPPAGALLLSADAGPVTDIAFSPQGDTLASAGEDGIVRVWRVAQDGGECLIEMSPFQGMPTYSILWAPAPHEPTGVVLITGNIFNHEIKLWQVVGEFRGLRCLQTVTLQSEDGAEESFFNHALFETMSSVLMLANTKKNALYALRLAAENPGTPCFSCIAEFSVTMPILSFTSISEPAKPATPEEPEEKPMLALYCVQTSAIQQYMLDCNQCAPTDGAPRLPSIPVPNPPVTQQLLRKADPPEEEEDLAAEKRDSEPAQPGDEVDPAPEEEAEEEEEEEATEEAKAADAAPAAEEILSELAAQNLLASVMSATVQTAKADEAFQLPDTADTPSASAAEDLEHAVAQVEASEASREPEGEVKAPTDEEAEPPADFAEEAPPGTDTGVPEAPEGADIDAYITSPNMDPAAPPPTPLVNAQMEPPPPPLLITPMQLIQQARANFANLELDSPHTPENETSEPLEAGAATPSGLSAPPPEVEAPAMEVAVVEDEDEEPLSPHALKSVPVEEPAAMESVEQLADIVEVATQRATAPMLLQMQRMEESVASRLQSAMQAELASQREFMQQQMHMQWAMEKERQKQLLVVMSQTINRDLPLAFEKILERHLSTLAPALTHAVVPAVNNALLTVNKALVEKALPNMQSSLAHSMEHSVTTALSRDLGHVISQPLHEAFRRSFEESLLPAFEGAAQSMFSQINTTFNQGLEEHMQKASVSPSHLAQALHESISTAATLTDALAEEREKLAHMSMSAAHRLAADASTSVSDPQAESGAIPPPGGPSFEAMEAQAVSLEQLESKLDPTIQIQKLLQEQQYEQAFNKALTLSDVTVVAWLIAQLKAEDIFSMTPPPLSQGVLLSLVQQVSCAISTNEDLSEDKLEWLQQSVLALDPHDALLAPHMKPILQQLFDRIQPMLLTGGLPSNMNNTMRVLVHLVKSLIGQCL</sequence>
<comment type="caution">
    <text evidence="11">The sequence shown here is derived from an EMBL/GenBank/DDBJ whole genome shotgun (WGS) entry which is preliminary data.</text>
</comment>
<evidence type="ECO:0000256" key="4">
    <source>
        <dbReference type="ARBA" id="ARBA00022574"/>
    </source>
</evidence>
<feature type="compositionally biased region" description="Low complexity" evidence="8">
    <location>
        <begin position="17"/>
        <end position="27"/>
    </location>
</feature>
<feature type="compositionally biased region" description="Acidic residues" evidence="8">
    <location>
        <begin position="617"/>
        <end position="636"/>
    </location>
</feature>
<feature type="region of interest" description="Disordered" evidence="8">
    <location>
        <begin position="801"/>
        <end position="826"/>
    </location>
</feature>
<evidence type="ECO:0000256" key="2">
    <source>
        <dbReference type="ARBA" id="ARBA00009639"/>
    </source>
</evidence>
<dbReference type="PANTHER" id="PTHR15598">
    <property type="entry name" value="ENHANCER OF MRNA-DECAPPING PROTEIN 4"/>
    <property type="match status" value="1"/>
</dbReference>
<keyword evidence="6" id="KW-0175">Coiled coil</keyword>
<gene>
    <name evidence="11" type="ORF">CYMTET_40532</name>
</gene>
<feature type="region of interest" description="Disordered" evidence="8">
    <location>
        <begin position="678"/>
        <end position="764"/>
    </location>
</feature>
<dbReference type="Gene3D" id="1.10.220.100">
    <property type="entry name" value="conserved c-terminal region of ge- 1"/>
    <property type="match status" value="1"/>
</dbReference>
<dbReference type="SUPFAM" id="SSF50978">
    <property type="entry name" value="WD40 repeat-like"/>
    <property type="match status" value="1"/>
</dbReference>
<dbReference type="GO" id="GO:0000932">
    <property type="term" value="C:P-body"/>
    <property type="evidence" value="ECO:0007669"/>
    <property type="project" value="UniProtKB-SubCell"/>
</dbReference>
<keyword evidence="12" id="KW-1185">Reference proteome</keyword>
<feature type="compositionally biased region" description="Basic and acidic residues" evidence="8">
    <location>
        <begin position="706"/>
        <end position="719"/>
    </location>
</feature>
<evidence type="ECO:0000259" key="10">
    <source>
        <dbReference type="Pfam" id="PF21289"/>
    </source>
</evidence>
<dbReference type="EMBL" id="LGRX02026937">
    <property type="protein sequence ID" value="KAK3250070.1"/>
    <property type="molecule type" value="Genomic_DNA"/>
</dbReference>
<feature type="domain" description="Enhancer of mRNA-decapping protein 4 WD40 repeat region" evidence="9">
    <location>
        <begin position="196"/>
        <end position="503"/>
    </location>
</feature>
<evidence type="ECO:0000256" key="7">
    <source>
        <dbReference type="PROSITE-ProRule" id="PRU00221"/>
    </source>
</evidence>
<dbReference type="GO" id="GO:0031087">
    <property type="term" value="P:deadenylation-independent decapping of nuclear-transcribed mRNA"/>
    <property type="evidence" value="ECO:0007669"/>
    <property type="project" value="InterPro"/>
</dbReference>
<evidence type="ECO:0000259" key="9">
    <source>
        <dbReference type="Pfam" id="PF16529"/>
    </source>
</evidence>
<proteinExistence type="inferred from homology"/>
<feature type="domain" description="Enhancer of mRNA-decapping protein 4 C-terminal" evidence="10">
    <location>
        <begin position="1155"/>
        <end position="1266"/>
    </location>
</feature>
<dbReference type="SMART" id="SM00320">
    <property type="entry name" value="WD40"/>
    <property type="match status" value="2"/>
</dbReference>
<evidence type="ECO:0000313" key="12">
    <source>
        <dbReference type="Proteomes" id="UP001190700"/>
    </source>
</evidence>